<feature type="active site" description="Proton donor" evidence="8">
    <location>
        <position position="10"/>
    </location>
</feature>
<dbReference type="STRING" id="45076.Lwor_0864"/>
<dbReference type="GO" id="GO:0016791">
    <property type="term" value="F:phosphatase activity"/>
    <property type="evidence" value="ECO:0007669"/>
    <property type="project" value="InterPro"/>
</dbReference>
<keyword evidence="3 10" id="KW-0479">Metal-binding</keyword>
<accession>A0A0W1AIP6</accession>
<keyword evidence="2 7" id="KW-0963">Cytoplasm</keyword>
<organism evidence="11 12">
    <name type="scientific">Legionella worsleiensis</name>
    <dbReference type="NCBI Taxonomy" id="45076"/>
    <lineage>
        <taxon>Bacteria</taxon>
        <taxon>Pseudomonadati</taxon>
        <taxon>Pseudomonadota</taxon>
        <taxon>Gammaproteobacteria</taxon>
        <taxon>Legionellales</taxon>
        <taxon>Legionellaceae</taxon>
        <taxon>Legionella</taxon>
    </lineage>
</organism>
<keyword evidence="12" id="KW-1185">Reference proteome</keyword>
<gene>
    <name evidence="11" type="ORF">Lwor_0864</name>
</gene>
<feature type="binding site" evidence="10">
    <location>
        <position position="98"/>
    </location>
    <ligand>
        <name>Zn(2+)</name>
        <dbReference type="ChEBI" id="CHEBI:29105"/>
    </ligand>
</feature>
<protein>
    <recommendedName>
        <fullName evidence="6 7">D,D-heptose 1,7-bisphosphate phosphatase</fullName>
        <ecNumber evidence="7">3.1.3.-</ecNumber>
    </recommendedName>
</protein>
<dbReference type="GO" id="GO:0005737">
    <property type="term" value="C:cytoplasm"/>
    <property type="evidence" value="ECO:0007669"/>
    <property type="project" value="UniProtKB-SubCell"/>
</dbReference>
<evidence type="ECO:0000256" key="3">
    <source>
        <dbReference type="ARBA" id="ARBA00022723"/>
    </source>
</evidence>
<dbReference type="InterPro" id="IPR006543">
    <property type="entry name" value="Histidinol-phos"/>
</dbReference>
<feature type="binding site" evidence="10">
    <location>
        <position position="100"/>
    </location>
    <ligand>
        <name>Zn(2+)</name>
        <dbReference type="ChEBI" id="CHEBI:29105"/>
    </ligand>
</feature>
<comment type="cofactor">
    <cofactor evidence="10">
        <name>Mg(2+)</name>
        <dbReference type="ChEBI" id="CHEBI:18420"/>
    </cofactor>
</comment>
<dbReference type="EC" id="3.1.3.-" evidence="7"/>
<dbReference type="NCBIfam" id="TIGR01662">
    <property type="entry name" value="HAD-SF-IIIA"/>
    <property type="match status" value="1"/>
</dbReference>
<proteinExistence type="inferred from homology"/>
<dbReference type="InterPro" id="IPR023214">
    <property type="entry name" value="HAD_sf"/>
</dbReference>
<feature type="binding site" evidence="10">
    <location>
        <position position="8"/>
    </location>
    <ligand>
        <name>Mg(2+)</name>
        <dbReference type="ChEBI" id="CHEBI:18420"/>
    </ligand>
</feature>
<feature type="binding site" evidence="10">
    <location>
        <position position="127"/>
    </location>
    <ligand>
        <name>Mg(2+)</name>
        <dbReference type="ChEBI" id="CHEBI:18420"/>
    </ligand>
</feature>
<feature type="site" description="Stabilizes the phosphoryl group" evidence="9">
    <location>
        <position position="51"/>
    </location>
</feature>
<evidence type="ECO:0000256" key="8">
    <source>
        <dbReference type="PIRSR" id="PIRSR004682-1"/>
    </source>
</evidence>
<keyword evidence="5 7" id="KW-0119">Carbohydrate metabolism</keyword>
<evidence type="ECO:0000256" key="5">
    <source>
        <dbReference type="ARBA" id="ARBA00023277"/>
    </source>
</evidence>
<dbReference type="GO" id="GO:0046872">
    <property type="term" value="F:metal ion binding"/>
    <property type="evidence" value="ECO:0007669"/>
    <property type="project" value="UniProtKB-KW"/>
</dbReference>
<dbReference type="NCBIfam" id="NF006506">
    <property type="entry name" value="PRK08942.1"/>
    <property type="match status" value="1"/>
</dbReference>
<reference evidence="11 12" key="1">
    <citation type="submission" date="2015-11" db="EMBL/GenBank/DDBJ databases">
        <title>Genomic analysis of 38 Legionella species identifies large and diverse effector repertoires.</title>
        <authorList>
            <person name="Burstein D."/>
            <person name="Amaro F."/>
            <person name="Zusman T."/>
            <person name="Lifshitz Z."/>
            <person name="Cohen O."/>
            <person name="Gilbert J.A."/>
            <person name="Pupko T."/>
            <person name="Shuman H.A."/>
            <person name="Segal G."/>
        </authorList>
    </citation>
    <scope>NUCLEOTIDE SEQUENCE [LARGE SCALE GENOMIC DNA]</scope>
    <source>
        <strain evidence="11 12">ATCC 49508</strain>
    </source>
</reference>
<dbReference type="PATRIC" id="fig|45076.6.peg.938"/>
<dbReference type="Gene3D" id="3.40.50.1000">
    <property type="entry name" value="HAD superfamily/HAD-like"/>
    <property type="match status" value="1"/>
</dbReference>
<evidence type="ECO:0000256" key="9">
    <source>
        <dbReference type="PIRSR" id="PIRSR004682-3"/>
    </source>
</evidence>
<evidence type="ECO:0000256" key="1">
    <source>
        <dbReference type="ARBA" id="ARBA00004496"/>
    </source>
</evidence>
<evidence type="ECO:0000256" key="4">
    <source>
        <dbReference type="ARBA" id="ARBA00022801"/>
    </source>
</evidence>
<dbReference type="GO" id="GO:0005975">
    <property type="term" value="P:carbohydrate metabolic process"/>
    <property type="evidence" value="ECO:0007669"/>
    <property type="project" value="InterPro"/>
</dbReference>
<feature type="binding site" evidence="10">
    <location>
        <position position="90"/>
    </location>
    <ligand>
        <name>Zn(2+)</name>
        <dbReference type="ChEBI" id="CHEBI:29105"/>
    </ligand>
</feature>
<dbReference type="InterPro" id="IPR006549">
    <property type="entry name" value="HAD-SF_hydro_IIIA"/>
</dbReference>
<feature type="site" description="Contributes to substrate recognition" evidence="9">
    <location>
        <position position="101"/>
    </location>
</feature>
<feature type="binding site" evidence="10">
    <location>
        <position position="92"/>
    </location>
    <ligand>
        <name>Zn(2+)</name>
        <dbReference type="ChEBI" id="CHEBI:29105"/>
    </ligand>
</feature>
<keyword evidence="4 7" id="KW-0378">Hydrolase</keyword>
<sequence length="178" mass="19079">MRQLILLDRDGVINQDSLHYIKSVDEFIFIPDSVAAIAQLSRAGYTIGVATNQSGVSRGLYTEDDLAMIHQKMTQAVLAAGGKVDAIEYCVHLPSQQCFCRKPNPGMLLSLAKKFGCSLAGVPFIGDRISDIQAAYAAGATPVMVLSSMTDLDGLSAYPEVPVFHSLAEYVAQLLATP</sequence>
<evidence type="ECO:0000256" key="10">
    <source>
        <dbReference type="PIRSR" id="PIRSR004682-4"/>
    </source>
</evidence>
<dbReference type="Pfam" id="PF13242">
    <property type="entry name" value="Hydrolase_like"/>
    <property type="match status" value="1"/>
</dbReference>
<evidence type="ECO:0000256" key="7">
    <source>
        <dbReference type="PIRNR" id="PIRNR004682"/>
    </source>
</evidence>
<dbReference type="RefSeq" id="WP_058492690.1">
    <property type="nucleotide sequence ID" value="NZ_CBCRUR010000014.1"/>
</dbReference>
<dbReference type="PANTHER" id="PTHR42891">
    <property type="entry name" value="D-GLYCERO-BETA-D-MANNO-HEPTOSE-1,7-BISPHOSPHATE 7-PHOSPHATASE"/>
    <property type="match status" value="1"/>
</dbReference>
<keyword evidence="10" id="KW-0862">Zinc</keyword>
<dbReference type="PANTHER" id="PTHR42891:SF1">
    <property type="entry name" value="D-GLYCERO-BETA-D-MANNO-HEPTOSE-1,7-BISPHOSPHATE 7-PHOSPHATASE"/>
    <property type="match status" value="1"/>
</dbReference>
<dbReference type="AlphaFoldDB" id="A0A0W1AIP6"/>
<comment type="subcellular location">
    <subcellularLocation>
        <location evidence="1 7">Cytoplasm</location>
    </subcellularLocation>
</comment>
<dbReference type="InterPro" id="IPR004446">
    <property type="entry name" value="Heptose_bisP_phosphatase"/>
</dbReference>
<comment type="caution">
    <text evidence="11">The sequence shown here is derived from an EMBL/GenBank/DDBJ whole genome shotgun (WGS) entry which is preliminary data.</text>
</comment>
<comment type="similarity">
    <text evidence="7">Belongs to the gmhB family.</text>
</comment>
<feature type="binding site" evidence="10">
    <location>
        <position position="10"/>
    </location>
    <ligand>
        <name>Mg(2+)</name>
        <dbReference type="ChEBI" id="CHEBI:18420"/>
    </ligand>
</feature>
<evidence type="ECO:0000313" key="12">
    <source>
        <dbReference type="Proteomes" id="UP000054662"/>
    </source>
</evidence>
<dbReference type="Proteomes" id="UP000054662">
    <property type="component" value="Unassembled WGS sequence"/>
</dbReference>
<evidence type="ECO:0000256" key="6">
    <source>
        <dbReference type="ARBA" id="ARBA00031828"/>
    </source>
</evidence>
<comment type="cofactor">
    <cofactor evidence="10">
        <name>Zn(2+)</name>
        <dbReference type="ChEBI" id="CHEBI:29105"/>
    </cofactor>
</comment>
<name>A0A0W1AIP6_9GAMM</name>
<evidence type="ECO:0000313" key="11">
    <source>
        <dbReference type="EMBL" id="KTD81186.1"/>
    </source>
</evidence>
<dbReference type="NCBIfam" id="TIGR01656">
    <property type="entry name" value="Histidinol-ppas"/>
    <property type="match status" value="1"/>
</dbReference>
<dbReference type="CDD" id="cd07503">
    <property type="entry name" value="HAD_HisB-N"/>
    <property type="match status" value="1"/>
</dbReference>
<evidence type="ECO:0000256" key="2">
    <source>
        <dbReference type="ARBA" id="ARBA00022490"/>
    </source>
</evidence>
<dbReference type="EMBL" id="LNZC01000007">
    <property type="protein sequence ID" value="KTD81186.1"/>
    <property type="molecule type" value="Genomic_DNA"/>
</dbReference>
<feature type="site" description="Stabilizes the phosphoryl group" evidence="9">
    <location>
        <position position="102"/>
    </location>
</feature>
<keyword evidence="10" id="KW-0460">Magnesium</keyword>
<dbReference type="SUPFAM" id="SSF56784">
    <property type="entry name" value="HAD-like"/>
    <property type="match status" value="1"/>
</dbReference>
<dbReference type="PIRSF" id="PIRSF004682">
    <property type="entry name" value="GmhB"/>
    <property type="match status" value="1"/>
</dbReference>
<feature type="active site" description="Nucleophile" evidence="8">
    <location>
        <position position="8"/>
    </location>
</feature>
<dbReference type="OrthoDB" id="9781367at2"/>
<dbReference type="InterPro" id="IPR036412">
    <property type="entry name" value="HAD-like_sf"/>
</dbReference>